<dbReference type="Proteomes" id="UP000676996">
    <property type="component" value="Unassembled WGS sequence"/>
</dbReference>
<feature type="transmembrane region" description="Helical" evidence="1">
    <location>
        <begin position="6"/>
        <end position="28"/>
    </location>
</feature>
<keyword evidence="1" id="KW-1133">Transmembrane helix</keyword>
<keyword evidence="1" id="KW-0812">Transmembrane</keyword>
<protein>
    <submittedName>
        <fullName evidence="2">FixH family protein</fullName>
    </submittedName>
</protein>
<dbReference type="InterPro" id="IPR018037">
    <property type="entry name" value="FixH_proteobacterial"/>
</dbReference>
<evidence type="ECO:0000256" key="1">
    <source>
        <dbReference type="SAM" id="Phobius"/>
    </source>
</evidence>
<comment type="caution">
    <text evidence="2">The sequence shown here is derived from an EMBL/GenBank/DDBJ whole genome shotgun (WGS) entry which is preliminary data.</text>
</comment>
<keyword evidence="1" id="KW-0472">Membrane</keyword>
<gene>
    <name evidence="2" type="ORF">J7S20_05860</name>
</gene>
<evidence type="ECO:0000313" key="3">
    <source>
        <dbReference type="Proteomes" id="UP000676996"/>
    </source>
</evidence>
<keyword evidence="3" id="KW-1185">Reference proteome</keyword>
<dbReference type="InterPro" id="IPR008620">
    <property type="entry name" value="FixH"/>
</dbReference>
<name>A0A8T4IG29_9SPHN</name>
<reference evidence="2" key="1">
    <citation type="submission" date="2021-04" db="EMBL/GenBank/DDBJ databases">
        <title>Ouciella asimina sp. nov., isolated from the surface seawater in the hydrothermal field of Okinawa Trough.</title>
        <authorList>
            <person name="Shuang W."/>
        </authorList>
    </citation>
    <scope>NUCLEOTIDE SEQUENCE</scope>
    <source>
        <strain evidence="2">LXI357</strain>
    </source>
</reference>
<sequence>MTKRQFTGWHMTGVMVLFFGVVMAVNFFMAREAIHSFGGVVVENSYVASQRFNGWLAKARAQDKLGWHATPQVANGRPAVLLTGPEGIIEGATVRIEASHPLGRVPARELVLSDDGSGRYVARQSLPAGRWLLKIDIRAQGHDARFDDEIRL</sequence>
<dbReference type="AlphaFoldDB" id="A0A8T4IG29"/>
<accession>A0A8T4IG29</accession>
<organism evidence="2 3">
    <name type="scientific">Stakelama marina</name>
    <dbReference type="NCBI Taxonomy" id="2826939"/>
    <lineage>
        <taxon>Bacteria</taxon>
        <taxon>Pseudomonadati</taxon>
        <taxon>Pseudomonadota</taxon>
        <taxon>Alphaproteobacteria</taxon>
        <taxon>Sphingomonadales</taxon>
        <taxon>Sphingomonadaceae</taxon>
        <taxon>Stakelama</taxon>
    </lineage>
</organism>
<evidence type="ECO:0000313" key="2">
    <source>
        <dbReference type="EMBL" id="MBR0552025.1"/>
    </source>
</evidence>
<proteinExistence type="predicted"/>
<dbReference type="Pfam" id="PF05751">
    <property type="entry name" value="FixH"/>
    <property type="match status" value="1"/>
</dbReference>
<dbReference type="EMBL" id="JAGRQC010000001">
    <property type="protein sequence ID" value="MBR0552025.1"/>
    <property type="molecule type" value="Genomic_DNA"/>
</dbReference>
<dbReference type="PIRSF" id="PIRSF011386">
    <property type="entry name" value="FixH"/>
    <property type="match status" value="1"/>
</dbReference>
<dbReference type="RefSeq" id="WP_284053280.1">
    <property type="nucleotide sequence ID" value="NZ_JAGRQC010000001.1"/>
</dbReference>